<dbReference type="AlphaFoldDB" id="A0A1Y2CPB6"/>
<evidence type="ECO:0000256" key="1">
    <source>
        <dbReference type="SAM" id="MobiDB-lite"/>
    </source>
</evidence>
<reference evidence="2 3" key="1">
    <citation type="submission" date="2016-08" db="EMBL/GenBank/DDBJ databases">
        <title>A Parts List for Fungal Cellulosomes Revealed by Comparative Genomics.</title>
        <authorList>
            <consortium name="DOE Joint Genome Institute"/>
            <person name="Haitjema C.H."/>
            <person name="Gilmore S.P."/>
            <person name="Henske J.K."/>
            <person name="Solomon K.V."/>
            <person name="De Groot R."/>
            <person name="Kuo A."/>
            <person name="Mondo S.J."/>
            <person name="Salamov A.A."/>
            <person name="Labutti K."/>
            <person name="Zhao Z."/>
            <person name="Chiniquy J."/>
            <person name="Barry K."/>
            <person name="Brewer H.M."/>
            <person name="Purvine S.O."/>
            <person name="Wright A.T."/>
            <person name="Boxma B."/>
            <person name="Van Alen T."/>
            <person name="Hackstein J.H."/>
            <person name="Baker S.E."/>
            <person name="Grigoriev I.V."/>
            <person name="O'Malley M.A."/>
        </authorList>
    </citation>
    <scope>NUCLEOTIDE SEQUENCE [LARGE SCALE GENOMIC DNA]</scope>
    <source>
        <strain evidence="2 3">G1</strain>
    </source>
</reference>
<proteinExistence type="predicted"/>
<feature type="compositionally biased region" description="Basic and acidic residues" evidence="1">
    <location>
        <begin position="107"/>
        <end position="120"/>
    </location>
</feature>
<comment type="caution">
    <text evidence="2">The sequence shown here is derived from an EMBL/GenBank/DDBJ whole genome shotgun (WGS) entry which is preliminary data.</text>
</comment>
<feature type="compositionally biased region" description="Acidic residues" evidence="1">
    <location>
        <begin position="96"/>
        <end position="106"/>
    </location>
</feature>
<protein>
    <submittedName>
        <fullName evidence="2">Uncharacterized protein</fullName>
    </submittedName>
</protein>
<name>A0A1Y2CPB6_9FUNG</name>
<feature type="region of interest" description="Disordered" evidence="1">
    <location>
        <begin position="96"/>
        <end position="143"/>
    </location>
</feature>
<sequence>MFQQAIKNKISLAHNEKLAHTLFREKDFYNNYSKEKLDYDGSDEKLSHDSSDINITDENYMNYVDTDEMDLKNEYGEYNEFKDNNNNIRTKITAINEEENEQISEEEERKFNDVKEKEKEEKEEEEEEDDDNDNNNNLLMNEDGSYTGKKIEIVENIDSKMIEKNSSYKSFSFNDSLKPVESVRIPLCMDDVIKTSSVKLPVIKPRYRKDWQALNVNEVIEQRSAWNPYQEEPRSKIIIPGIGKQYQNFIPLKNGNNFWRVCSGNIYDNLY</sequence>
<feature type="compositionally biased region" description="Acidic residues" evidence="1">
    <location>
        <begin position="121"/>
        <end position="133"/>
    </location>
</feature>
<organism evidence="2 3">
    <name type="scientific">Neocallimastix californiae</name>
    <dbReference type="NCBI Taxonomy" id="1754190"/>
    <lineage>
        <taxon>Eukaryota</taxon>
        <taxon>Fungi</taxon>
        <taxon>Fungi incertae sedis</taxon>
        <taxon>Chytridiomycota</taxon>
        <taxon>Chytridiomycota incertae sedis</taxon>
        <taxon>Neocallimastigomycetes</taxon>
        <taxon>Neocallimastigales</taxon>
        <taxon>Neocallimastigaceae</taxon>
        <taxon>Neocallimastix</taxon>
    </lineage>
</organism>
<dbReference type="Proteomes" id="UP000193920">
    <property type="component" value="Unassembled WGS sequence"/>
</dbReference>
<evidence type="ECO:0000313" key="3">
    <source>
        <dbReference type="Proteomes" id="UP000193920"/>
    </source>
</evidence>
<dbReference type="OrthoDB" id="2154919at2759"/>
<gene>
    <name evidence="2" type="ORF">LY90DRAFT_508824</name>
</gene>
<accession>A0A1Y2CPB6</accession>
<dbReference type="EMBL" id="MCOG01000101">
    <property type="protein sequence ID" value="ORY48796.1"/>
    <property type="molecule type" value="Genomic_DNA"/>
</dbReference>
<evidence type="ECO:0000313" key="2">
    <source>
        <dbReference type="EMBL" id="ORY48796.1"/>
    </source>
</evidence>
<keyword evidence="3" id="KW-1185">Reference proteome</keyword>